<proteinExistence type="predicted"/>
<evidence type="ECO:0000256" key="1">
    <source>
        <dbReference type="SAM" id="Phobius"/>
    </source>
</evidence>
<dbReference type="RefSeq" id="WP_380094764.1">
    <property type="nucleotide sequence ID" value="NZ_JBHRYD010000001.1"/>
</dbReference>
<name>A0ABV7WY94_9HYPH</name>
<keyword evidence="1" id="KW-1133">Transmembrane helix</keyword>
<keyword evidence="1" id="KW-0472">Membrane</keyword>
<keyword evidence="1" id="KW-0812">Transmembrane</keyword>
<reference evidence="3" key="1">
    <citation type="journal article" date="2019" name="Int. J. Syst. Evol. Microbiol.">
        <title>The Global Catalogue of Microorganisms (GCM) 10K type strain sequencing project: providing services to taxonomists for standard genome sequencing and annotation.</title>
        <authorList>
            <consortium name="The Broad Institute Genomics Platform"/>
            <consortium name="The Broad Institute Genome Sequencing Center for Infectious Disease"/>
            <person name="Wu L."/>
            <person name="Ma J."/>
        </authorList>
    </citation>
    <scope>NUCLEOTIDE SEQUENCE [LARGE SCALE GENOMIC DNA]</scope>
    <source>
        <strain evidence="3">KCTC 42281</strain>
    </source>
</reference>
<evidence type="ECO:0000313" key="2">
    <source>
        <dbReference type="EMBL" id="MFC3703741.1"/>
    </source>
</evidence>
<organism evidence="2 3">
    <name type="scientific">Devosia honganensis</name>
    <dbReference type="NCBI Taxonomy" id="1610527"/>
    <lineage>
        <taxon>Bacteria</taxon>
        <taxon>Pseudomonadati</taxon>
        <taxon>Pseudomonadota</taxon>
        <taxon>Alphaproteobacteria</taxon>
        <taxon>Hyphomicrobiales</taxon>
        <taxon>Devosiaceae</taxon>
        <taxon>Devosia</taxon>
    </lineage>
</organism>
<dbReference type="Proteomes" id="UP001595613">
    <property type="component" value="Unassembled WGS sequence"/>
</dbReference>
<gene>
    <name evidence="2" type="ORF">ACFOOL_03100</name>
</gene>
<sequence>MTDKPNLPFGLNPIRIMILGMGVLALVISLSIIMGGPGAYQALKDASNAAKEPTAEQLQGE</sequence>
<comment type="caution">
    <text evidence="2">The sequence shown here is derived from an EMBL/GenBank/DDBJ whole genome shotgun (WGS) entry which is preliminary data.</text>
</comment>
<dbReference type="EMBL" id="JBHRYD010000001">
    <property type="protein sequence ID" value="MFC3703741.1"/>
    <property type="molecule type" value="Genomic_DNA"/>
</dbReference>
<accession>A0ABV7WY94</accession>
<feature type="transmembrane region" description="Helical" evidence="1">
    <location>
        <begin position="14"/>
        <end position="34"/>
    </location>
</feature>
<evidence type="ECO:0000313" key="3">
    <source>
        <dbReference type="Proteomes" id="UP001595613"/>
    </source>
</evidence>
<protein>
    <submittedName>
        <fullName evidence="2">Uncharacterized protein</fullName>
    </submittedName>
</protein>
<keyword evidence="3" id="KW-1185">Reference proteome</keyword>